<comment type="caution">
    <text evidence="3">The sequence shown here is derived from an EMBL/GenBank/DDBJ whole genome shotgun (WGS) entry which is preliminary data.</text>
</comment>
<protein>
    <submittedName>
        <fullName evidence="3">Uncharacterized protein DUF4157</fullName>
    </submittedName>
</protein>
<accession>A0A318UKE8</accession>
<sequence>MYTSKERHEDHPQKAAANNSTSGALSLPAVPLTNQVSPLQLQQSNTTGLPDHLKSGIENLSGHSMDDVKVHYNSHKTAPLQAHAFAQGTDIHIGSGQEKHLAHEAWHVVQQKQGRVKPTLQLKGSINVNDDASLEKEADIMGSKALSHQAPAVPLSPLKVSQPVVQRQRINSIVTGTTHLVQALNGSIYQGTQGRLLPNNTRIEVETSDKIRSRRGPNQESFREYDAQNAPEYRWVRVISVEGEPQAPGTYIRDDTFVGGADIPRGSAFVPALDHRERTQPNLPERTFAPIHAAQWYQRPLGHDKSSTADRKHTKLLSVAFDVSAAHIGAAMRHHAKDSDTGIVLEAIGQHFSHVTPWTADNIESQGRDRHPGHLKGGEYYRTSPGHPLHKDFQSHQQLLGIHKKDVTTEPINPGWGDIAERVMGVDTMKDVVKKGPMGTSYRESQSPGRFARGPGAAIGHEEMARETARMRHALLGGMDPRFFDGVDEQIGKINTELEYLTRRATPLSERLPKVKAALEQHAAAKVALKKQIAIVTGRLNKAAAAKAKAEKTPTADDQAAAKAQAEVLPQSAVPSELDDLTARREQVLKDEAGDSEEFEKLTAELSRIQKVKKDLTNQLEPLLNKKAFYLQRPEQPVTGPLAAPLQKPRVTDLRPLAALSPARHQALEDPFASRLLVNRRSAKLPQLLGAAQIGPITDRSGPEHPNLVLHKANWNDKEDTLGVQEVTDNWKASTLKTNLQVRGSFGHYRPSIAPLLNGMIRINPGLYPLSLLQFGLMFATQAPGPFPKIDSARDFIHRDALNVAVNHALAVIAADRPGKSEKIHRIKTFAKHNLMINLLKAQTILKAQKPDPAEYMPYILWLEKDFSKTAQVLENLNESTHLLLSARVNEEKPRRLAEEPLLLRPGPFRQFVEGTFARGGRQCQIYYVASGMQAITTGAIAAVDYRRATSRTAAGKETGKAAGFVPLHPYFEMKDATARAAGFDARLPAETIISDLSPLDTAATVEQQSKASIRTRLRTEVDKDKTLVPVLDATAMPLAEVPSMVPADAENFIIVESLTKYAQLGSDKALGGRIIVVGTEDFIGLTYKIISPVEQSADIVVSRIWFESMENIRYSH</sequence>
<feature type="region of interest" description="Disordered" evidence="1">
    <location>
        <begin position="435"/>
        <end position="457"/>
    </location>
</feature>
<evidence type="ECO:0000256" key="1">
    <source>
        <dbReference type="SAM" id="MobiDB-lite"/>
    </source>
</evidence>
<name>A0A318UKE8_9SPHI</name>
<organism evidence="3 4">
    <name type="scientific">Pedobacter nutrimenti</name>
    <dbReference type="NCBI Taxonomy" id="1241337"/>
    <lineage>
        <taxon>Bacteria</taxon>
        <taxon>Pseudomonadati</taxon>
        <taxon>Bacteroidota</taxon>
        <taxon>Sphingobacteriia</taxon>
        <taxon>Sphingobacteriales</taxon>
        <taxon>Sphingobacteriaceae</taxon>
        <taxon>Pedobacter</taxon>
    </lineage>
</organism>
<dbReference type="Proteomes" id="UP000248198">
    <property type="component" value="Unassembled WGS sequence"/>
</dbReference>
<dbReference type="RefSeq" id="WP_110834508.1">
    <property type="nucleotide sequence ID" value="NZ_QKLU01000011.1"/>
</dbReference>
<dbReference type="InterPro" id="IPR025295">
    <property type="entry name" value="eCIS_core_dom"/>
</dbReference>
<proteinExistence type="predicted"/>
<feature type="domain" description="eCIS core" evidence="2">
    <location>
        <begin position="49"/>
        <end position="114"/>
    </location>
</feature>
<keyword evidence="4" id="KW-1185">Reference proteome</keyword>
<feature type="region of interest" description="Disordered" evidence="1">
    <location>
        <begin position="1"/>
        <end position="27"/>
    </location>
</feature>
<evidence type="ECO:0000259" key="2">
    <source>
        <dbReference type="Pfam" id="PF13699"/>
    </source>
</evidence>
<dbReference type="Pfam" id="PF13699">
    <property type="entry name" value="eCIS_core"/>
    <property type="match status" value="1"/>
</dbReference>
<gene>
    <name evidence="3" type="ORF">B0O44_1116</name>
</gene>
<evidence type="ECO:0000313" key="4">
    <source>
        <dbReference type="Proteomes" id="UP000248198"/>
    </source>
</evidence>
<dbReference type="OrthoDB" id="292792at2"/>
<feature type="compositionally biased region" description="Basic and acidic residues" evidence="1">
    <location>
        <begin position="1"/>
        <end position="13"/>
    </location>
</feature>
<dbReference type="EMBL" id="QKLU01000011">
    <property type="protein sequence ID" value="PYF68828.1"/>
    <property type="molecule type" value="Genomic_DNA"/>
</dbReference>
<reference evidence="3 4" key="1">
    <citation type="submission" date="2018-06" db="EMBL/GenBank/DDBJ databases">
        <title>Genomic Encyclopedia of Archaeal and Bacterial Type Strains, Phase II (KMG-II): from individual species to whole genera.</title>
        <authorList>
            <person name="Goeker M."/>
        </authorList>
    </citation>
    <scope>NUCLEOTIDE SEQUENCE [LARGE SCALE GENOMIC DNA]</scope>
    <source>
        <strain evidence="3 4">DSM 27372</strain>
    </source>
</reference>
<evidence type="ECO:0000313" key="3">
    <source>
        <dbReference type="EMBL" id="PYF68828.1"/>
    </source>
</evidence>
<dbReference type="AlphaFoldDB" id="A0A318UKE8"/>